<name>A0A820FRV8_9BILA</name>
<gene>
    <name evidence="1" type="ORF">OKA104_LOCUS44550</name>
</gene>
<evidence type="ECO:0000313" key="1">
    <source>
        <dbReference type="EMBL" id="CAF4268859.1"/>
    </source>
</evidence>
<reference evidence="1" key="1">
    <citation type="submission" date="2021-02" db="EMBL/GenBank/DDBJ databases">
        <authorList>
            <person name="Nowell W R."/>
        </authorList>
    </citation>
    <scope>NUCLEOTIDE SEQUENCE</scope>
</reference>
<protein>
    <submittedName>
        <fullName evidence="1">Uncharacterized protein</fullName>
    </submittedName>
</protein>
<sequence length="117" mass="13074">SALEVDALDTYLNGDNQESLLDRTELEQFCAFLIAYPNINGDDNNTISIAEDDNDTSAIDDDDNDTISIAEDEPIIIENHNGLIIIENHRGLLIVDNNRRALIINHDSDVLTSNHRQ</sequence>
<proteinExistence type="predicted"/>
<accession>A0A820FRV8</accession>
<comment type="caution">
    <text evidence="1">The sequence shown here is derived from an EMBL/GenBank/DDBJ whole genome shotgun (WGS) entry which is preliminary data.</text>
</comment>
<organism evidence="1 2">
    <name type="scientific">Adineta steineri</name>
    <dbReference type="NCBI Taxonomy" id="433720"/>
    <lineage>
        <taxon>Eukaryota</taxon>
        <taxon>Metazoa</taxon>
        <taxon>Spiralia</taxon>
        <taxon>Gnathifera</taxon>
        <taxon>Rotifera</taxon>
        <taxon>Eurotatoria</taxon>
        <taxon>Bdelloidea</taxon>
        <taxon>Adinetida</taxon>
        <taxon>Adinetidae</taxon>
        <taxon>Adineta</taxon>
    </lineage>
</organism>
<dbReference type="Proteomes" id="UP000663881">
    <property type="component" value="Unassembled WGS sequence"/>
</dbReference>
<dbReference type="EMBL" id="CAJOAY010013697">
    <property type="protein sequence ID" value="CAF4268859.1"/>
    <property type="molecule type" value="Genomic_DNA"/>
</dbReference>
<dbReference type="AlphaFoldDB" id="A0A820FRV8"/>
<evidence type="ECO:0000313" key="2">
    <source>
        <dbReference type="Proteomes" id="UP000663881"/>
    </source>
</evidence>
<feature type="non-terminal residue" evidence="1">
    <location>
        <position position="1"/>
    </location>
</feature>